<dbReference type="AlphaFoldDB" id="A0A4Y2FMV2"/>
<reference evidence="1 2" key="1">
    <citation type="journal article" date="2019" name="Sci. Rep.">
        <title>Orb-weaving spider Araneus ventricosus genome elucidates the spidroin gene catalogue.</title>
        <authorList>
            <person name="Kono N."/>
            <person name="Nakamura H."/>
            <person name="Ohtoshi R."/>
            <person name="Moran D.A.P."/>
            <person name="Shinohara A."/>
            <person name="Yoshida Y."/>
            <person name="Fujiwara M."/>
            <person name="Mori M."/>
            <person name="Tomita M."/>
            <person name="Arakawa K."/>
        </authorList>
    </citation>
    <scope>NUCLEOTIDE SEQUENCE [LARGE SCALE GENOMIC DNA]</scope>
</reference>
<protein>
    <submittedName>
        <fullName evidence="1">Uncharacterized protein</fullName>
    </submittedName>
</protein>
<proteinExistence type="predicted"/>
<sequence>MIPGEGRRVASATPPKIDSSAYQNNFYTSERDHNICECSMVSADIMQRKRIGLHKFGRGSATAVRYRDTILQPHRHLYKGVARPNFIFNDDIACPLQELIWFVNFWKVRIFARQTGLSDLQT</sequence>
<comment type="caution">
    <text evidence="1">The sequence shown here is derived from an EMBL/GenBank/DDBJ whole genome shotgun (WGS) entry which is preliminary data.</text>
</comment>
<dbReference type="Proteomes" id="UP000499080">
    <property type="component" value="Unassembled WGS sequence"/>
</dbReference>
<organism evidence="1 2">
    <name type="scientific">Araneus ventricosus</name>
    <name type="common">Orbweaver spider</name>
    <name type="synonym">Epeira ventricosa</name>
    <dbReference type="NCBI Taxonomy" id="182803"/>
    <lineage>
        <taxon>Eukaryota</taxon>
        <taxon>Metazoa</taxon>
        <taxon>Ecdysozoa</taxon>
        <taxon>Arthropoda</taxon>
        <taxon>Chelicerata</taxon>
        <taxon>Arachnida</taxon>
        <taxon>Araneae</taxon>
        <taxon>Araneomorphae</taxon>
        <taxon>Entelegynae</taxon>
        <taxon>Araneoidea</taxon>
        <taxon>Araneidae</taxon>
        <taxon>Araneus</taxon>
    </lineage>
</organism>
<evidence type="ECO:0000313" key="1">
    <source>
        <dbReference type="EMBL" id="GBM41828.1"/>
    </source>
</evidence>
<keyword evidence="2" id="KW-1185">Reference proteome</keyword>
<accession>A0A4Y2FMV2</accession>
<gene>
    <name evidence="1" type="ORF">AVEN_122449_1</name>
</gene>
<dbReference type="EMBL" id="BGPR01000974">
    <property type="protein sequence ID" value="GBM41828.1"/>
    <property type="molecule type" value="Genomic_DNA"/>
</dbReference>
<name>A0A4Y2FMV2_ARAVE</name>
<evidence type="ECO:0000313" key="2">
    <source>
        <dbReference type="Proteomes" id="UP000499080"/>
    </source>
</evidence>